<protein>
    <submittedName>
        <fullName evidence="2">DNA mismatch repair protein MutS</fullName>
    </submittedName>
    <submittedName>
        <fullName evidence="3">Smr/MutS family protein</fullName>
    </submittedName>
</protein>
<reference evidence="3" key="2">
    <citation type="submission" date="2020-06" db="EMBL/GenBank/DDBJ databases">
        <authorList>
            <person name="Dong N."/>
        </authorList>
    </citation>
    <scope>NUCLEOTIDE SEQUENCE</scope>
    <source>
        <strain evidence="3">DF46-2-2</strain>
    </source>
</reference>
<dbReference type="Proteomes" id="UP000063953">
    <property type="component" value="Chromosome"/>
</dbReference>
<reference evidence="2 4" key="1">
    <citation type="journal article" date="2015" name="Genome Announc.">
        <title>Genome Sequences of Oblitimonas alkaliphila gen. nov. sp. nov. (Proposed), a Novel Bacterium of the Pseudomonadaceae Family.</title>
        <authorList>
            <person name="Lauer A.C."/>
            <person name="Nicholson A.C."/>
            <person name="Humrighouse B.W."/>
            <person name="Emery B."/>
            <person name="Drobish A."/>
            <person name="Juieng P."/>
            <person name="Loparev V."/>
            <person name="McQuiston J.R."/>
        </authorList>
    </citation>
    <scope>NUCLEOTIDE SEQUENCE [LARGE SCALE GENOMIC DNA]</scope>
    <source>
        <strain evidence="2 4">E5571</strain>
    </source>
</reference>
<dbReference type="PATRIC" id="fig|1697052.3.peg.916"/>
<dbReference type="InterPro" id="IPR002625">
    <property type="entry name" value="Smr_dom"/>
</dbReference>
<dbReference type="EMBL" id="CP012365">
    <property type="protein sequence ID" value="AKX59008.1"/>
    <property type="molecule type" value="Genomic_DNA"/>
</dbReference>
<dbReference type="RefSeq" id="WP_053100002.1">
    <property type="nucleotide sequence ID" value="NZ_CP012358.1"/>
</dbReference>
<dbReference type="Proteomes" id="UP001173465">
    <property type="component" value="Unassembled WGS sequence"/>
</dbReference>
<proteinExistence type="predicted"/>
<dbReference type="Gene3D" id="3.30.1370.110">
    <property type="match status" value="1"/>
</dbReference>
<name>A0A0K1XCT8_9GAMM</name>
<dbReference type="GO" id="GO:0004520">
    <property type="term" value="F:DNA endonuclease activity"/>
    <property type="evidence" value="ECO:0007669"/>
    <property type="project" value="TreeGrafter"/>
</dbReference>
<dbReference type="EMBL" id="JACANB010000001">
    <property type="protein sequence ID" value="MDM1695247.1"/>
    <property type="molecule type" value="Genomic_DNA"/>
</dbReference>
<dbReference type="GeneID" id="93983610"/>
<organism evidence="2 4">
    <name type="scientific">Thiopseudomonas alkaliphila</name>
    <dbReference type="NCBI Taxonomy" id="1697053"/>
    <lineage>
        <taxon>Bacteria</taxon>
        <taxon>Pseudomonadati</taxon>
        <taxon>Pseudomonadota</taxon>
        <taxon>Gammaproteobacteria</taxon>
        <taxon>Pseudomonadales</taxon>
        <taxon>Pseudomonadaceae</taxon>
        <taxon>Thiopseudomonas</taxon>
    </lineage>
</organism>
<sequence>MSDDDFSLFAEQMQGVRRIKVDQADTGKAKQDRQNIQLNRQRALTATEVTVVDGLSDQFILDVTPEEELFWKREGVQDAQIRRLKAGLIPFEGGIDLHGMRVEQARTLLWDFLAEAKQFEVRCVRITHGKAAKLDGSKPMLKSHVNTWLRQHPQVLAFCSCQAKHGGAGAVYVLLKRNMMDGREESLL</sequence>
<keyword evidence="4" id="KW-1185">Reference proteome</keyword>
<evidence type="ECO:0000313" key="3">
    <source>
        <dbReference type="EMBL" id="MDM1695247.1"/>
    </source>
</evidence>
<dbReference type="AlphaFoldDB" id="A0A0K1XCT8"/>
<evidence type="ECO:0000313" key="2">
    <source>
        <dbReference type="EMBL" id="AKX59008.1"/>
    </source>
</evidence>
<dbReference type="PANTHER" id="PTHR35562">
    <property type="entry name" value="DNA ENDONUCLEASE SMRA-RELATED"/>
    <property type="match status" value="1"/>
</dbReference>
<gene>
    <name evidence="2" type="ORF">AKN88_02930</name>
    <name evidence="3" type="ORF">HX099_00980</name>
</gene>
<dbReference type="SMART" id="SM00463">
    <property type="entry name" value="SMR"/>
    <property type="match status" value="1"/>
</dbReference>
<dbReference type="OrthoDB" id="9808881at2"/>
<evidence type="ECO:0000313" key="4">
    <source>
        <dbReference type="Proteomes" id="UP000063953"/>
    </source>
</evidence>
<accession>A0A0K1XCT8</accession>
<dbReference type="STRING" id="1697053.AKN87_04935"/>
<evidence type="ECO:0000259" key="1">
    <source>
        <dbReference type="PROSITE" id="PS50828"/>
    </source>
</evidence>
<dbReference type="InterPro" id="IPR036063">
    <property type="entry name" value="Smr_dom_sf"/>
</dbReference>
<dbReference type="Pfam" id="PF01713">
    <property type="entry name" value="Smr"/>
    <property type="match status" value="1"/>
</dbReference>
<feature type="domain" description="Smr" evidence="1">
    <location>
        <begin position="95"/>
        <end position="176"/>
    </location>
</feature>
<dbReference type="SUPFAM" id="SSF160443">
    <property type="entry name" value="SMR domain-like"/>
    <property type="match status" value="1"/>
</dbReference>
<dbReference type="KEGG" id="pbb:AKN87_04935"/>
<dbReference type="PANTHER" id="PTHR35562:SF2">
    <property type="entry name" value="DNA ENDONUCLEASE SMRA-RELATED"/>
    <property type="match status" value="1"/>
</dbReference>
<dbReference type="PROSITE" id="PS50828">
    <property type="entry name" value="SMR"/>
    <property type="match status" value="1"/>
</dbReference>
<reference evidence="3" key="3">
    <citation type="journal article" date="2022" name="Sci. Total Environ.">
        <title>Prevalence, transmission, and molecular epidemiology of tet(X)-positive bacteria among humans, animals, and environmental niches in China: An epidemiological, and genomic-based study.</title>
        <authorList>
            <person name="Dong N."/>
            <person name="Zeng Y."/>
            <person name="Cai C."/>
            <person name="Sun C."/>
            <person name="Lu J."/>
            <person name="Liu C."/>
            <person name="Zhou H."/>
            <person name="Sun Q."/>
            <person name="Shu L."/>
            <person name="Wang H."/>
            <person name="Wang Y."/>
            <person name="Wang S."/>
            <person name="Wu C."/>
            <person name="Chan E.W."/>
            <person name="Chen G."/>
            <person name="Shen Z."/>
            <person name="Chen S."/>
            <person name="Zhang R."/>
        </authorList>
    </citation>
    <scope>NUCLEOTIDE SEQUENCE</scope>
    <source>
        <strain evidence="3">DF46-2-2</strain>
    </source>
</reference>